<gene>
    <name evidence="1" type="ORF">F927_03340</name>
</gene>
<dbReference type="HOGENOM" id="CLU_163124_0_0_6"/>
<proteinExistence type="predicted"/>
<name>N9G7Y7_ACIHA</name>
<dbReference type="Proteomes" id="UP000017667">
    <property type="component" value="Unassembled WGS sequence"/>
</dbReference>
<dbReference type="PATRIC" id="fig|1217659.3.peg.3280"/>
<dbReference type="AlphaFoldDB" id="N9G7Y7"/>
<evidence type="ECO:0000313" key="1">
    <source>
        <dbReference type="EMBL" id="ENW15600.1"/>
    </source>
</evidence>
<keyword evidence="2" id="KW-1185">Reference proteome</keyword>
<organism evidence="1 2">
    <name type="scientific">Acinetobacter haemolyticus CIP 64.3 = MTCC 9819</name>
    <dbReference type="NCBI Taxonomy" id="1217659"/>
    <lineage>
        <taxon>Bacteria</taxon>
        <taxon>Pseudomonadati</taxon>
        <taxon>Pseudomonadota</taxon>
        <taxon>Gammaproteobacteria</taxon>
        <taxon>Moraxellales</taxon>
        <taxon>Moraxellaceae</taxon>
        <taxon>Acinetobacter</taxon>
    </lineage>
</organism>
<protein>
    <submittedName>
        <fullName evidence="1">Uncharacterized protein</fullName>
    </submittedName>
</protein>
<dbReference type="EMBL" id="APQQ01000032">
    <property type="protein sequence ID" value="ENW15600.1"/>
    <property type="molecule type" value="Genomic_DNA"/>
</dbReference>
<evidence type="ECO:0000313" key="2">
    <source>
        <dbReference type="Proteomes" id="UP000017667"/>
    </source>
</evidence>
<accession>N9G7Y7</accession>
<reference evidence="1 2" key="1">
    <citation type="submission" date="2013-02" db="EMBL/GenBank/DDBJ databases">
        <title>The Genome Sequence of Acinetobacter haemolyticus CIP 64.3.</title>
        <authorList>
            <consortium name="The Broad Institute Genome Sequencing Platform"/>
            <consortium name="The Broad Institute Genome Sequencing Center for Infectious Disease"/>
            <person name="Cerqueira G."/>
            <person name="Feldgarden M."/>
            <person name="Courvalin P."/>
            <person name="Perichon B."/>
            <person name="Grillot-Courvalin C."/>
            <person name="Clermont D."/>
            <person name="Rocha E."/>
            <person name="Yoon E.-J."/>
            <person name="Nemec A."/>
            <person name="Walker B."/>
            <person name="Young S.K."/>
            <person name="Zeng Q."/>
            <person name="Gargeya S."/>
            <person name="Fitzgerald M."/>
            <person name="Haas B."/>
            <person name="Abouelleil A."/>
            <person name="Alvarado L."/>
            <person name="Arachchi H.M."/>
            <person name="Berlin A.M."/>
            <person name="Chapman S.B."/>
            <person name="Dewar J."/>
            <person name="Goldberg J."/>
            <person name="Griggs A."/>
            <person name="Gujja S."/>
            <person name="Hansen M."/>
            <person name="Howarth C."/>
            <person name="Imamovic A."/>
            <person name="Larimer J."/>
            <person name="McCowan C."/>
            <person name="Murphy C."/>
            <person name="Neiman D."/>
            <person name="Pearson M."/>
            <person name="Priest M."/>
            <person name="Roberts A."/>
            <person name="Saif S."/>
            <person name="Shea T."/>
            <person name="Sisk P."/>
            <person name="Sykes S."/>
            <person name="Wortman J."/>
            <person name="Nusbaum C."/>
            <person name="Birren B."/>
        </authorList>
    </citation>
    <scope>NUCLEOTIDE SEQUENCE [LARGE SCALE GENOMIC DNA]</scope>
    <source>
        <strain evidence="1 2">CIP 64.3</strain>
    </source>
</reference>
<comment type="caution">
    <text evidence="1">The sequence shown here is derived from an EMBL/GenBank/DDBJ whole genome shotgun (WGS) entry which is preliminary data.</text>
</comment>
<sequence length="95" mass="10257">MGALKYTITVESDAPPQLFLGAIIGGATVVEMRQEKVELISAAEIAQRHGVSAATVRRKLVAINQGTEGKFLYDPTAASQMLKDSKTKRGRKRAN</sequence>
<dbReference type="RefSeq" id="WP_005084857.1">
    <property type="nucleotide sequence ID" value="NZ_ASYX01000008.1"/>
</dbReference>